<accession>A0A3P6EXH3</accession>
<proteinExistence type="predicted"/>
<dbReference type="EMBL" id="LR031877">
    <property type="protein sequence ID" value="VDD42206.1"/>
    <property type="molecule type" value="Genomic_DNA"/>
</dbReference>
<evidence type="ECO:0000313" key="1">
    <source>
        <dbReference type="EMBL" id="VDD42206.1"/>
    </source>
</evidence>
<gene>
    <name evidence="1" type="ORF">BOLC5T29753H</name>
</gene>
<reference evidence="1" key="1">
    <citation type="submission" date="2018-11" db="EMBL/GenBank/DDBJ databases">
        <authorList>
            <consortium name="Genoscope - CEA"/>
            <person name="William W."/>
        </authorList>
    </citation>
    <scope>NUCLEOTIDE SEQUENCE</scope>
</reference>
<dbReference type="AlphaFoldDB" id="A0A3P6EXH3"/>
<sequence length="33" mass="3820">MSSSTYRCIATNAREKSPELSLNSKELKHLRRI</sequence>
<organism evidence="1">
    <name type="scientific">Brassica oleracea</name>
    <name type="common">Wild cabbage</name>
    <dbReference type="NCBI Taxonomy" id="3712"/>
    <lineage>
        <taxon>Eukaryota</taxon>
        <taxon>Viridiplantae</taxon>
        <taxon>Streptophyta</taxon>
        <taxon>Embryophyta</taxon>
        <taxon>Tracheophyta</taxon>
        <taxon>Spermatophyta</taxon>
        <taxon>Magnoliopsida</taxon>
        <taxon>eudicotyledons</taxon>
        <taxon>Gunneridae</taxon>
        <taxon>Pentapetalae</taxon>
        <taxon>rosids</taxon>
        <taxon>malvids</taxon>
        <taxon>Brassicales</taxon>
        <taxon>Brassicaceae</taxon>
        <taxon>Brassiceae</taxon>
        <taxon>Brassica</taxon>
    </lineage>
</organism>
<protein>
    <submittedName>
        <fullName evidence="1">Uncharacterized protein</fullName>
    </submittedName>
</protein>
<name>A0A3P6EXH3_BRAOL</name>